<evidence type="ECO:0000313" key="3">
    <source>
        <dbReference type="Proteomes" id="UP000481153"/>
    </source>
</evidence>
<accession>A0A6G0XE28</accession>
<reference evidence="2 3" key="1">
    <citation type="submission" date="2019-07" db="EMBL/GenBank/DDBJ databases">
        <title>Genomics analysis of Aphanomyces spp. identifies a new class of oomycete effector associated with host adaptation.</title>
        <authorList>
            <person name="Gaulin E."/>
        </authorList>
    </citation>
    <scope>NUCLEOTIDE SEQUENCE [LARGE SCALE GENOMIC DNA]</scope>
    <source>
        <strain evidence="2 3">ATCC 201684</strain>
    </source>
</reference>
<organism evidence="2 3">
    <name type="scientific">Aphanomyces euteiches</name>
    <dbReference type="NCBI Taxonomy" id="100861"/>
    <lineage>
        <taxon>Eukaryota</taxon>
        <taxon>Sar</taxon>
        <taxon>Stramenopiles</taxon>
        <taxon>Oomycota</taxon>
        <taxon>Saprolegniomycetes</taxon>
        <taxon>Saprolegniales</taxon>
        <taxon>Verrucalvaceae</taxon>
        <taxon>Aphanomyces</taxon>
    </lineage>
</organism>
<sequence>MKCYFNDCPEDATPNSWKCTFHRHRRACQVDECRNQVYARRLCVRHGGKRQCQVPFCGTNIRVGTFCTKHGGEANKRYCKIEGCNKQAHLQGKCVRHGGGRLCKTEGCTAHARHGSFCKRHQDPNRVTKIKDENQLAMLVLADSEMLKFDDFQIECDEAHWTDALHTFDVETIWPQLEPLPLLNLDDLAK</sequence>
<name>A0A6G0XE28_9STRA</name>
<dbReference type="EMBL" id="VJMJ01000074">
    <property type="protein sequence ID" value="KAF0738435.1"/>
    <property type="molecule type" value="Genomic_DNA"/>
</dbReference>
<dbReference type="PANTHER" id="PTHR31827:SF1">
    <property type="entry name" value="EMB|CAB89363.1"/>
    <property type="match status" value="1"/>
</dbReference>
<protein>
    <recommendedName>
        <fullName evidence="1">WRKY19-like zinc finger domain-containing protein</fullName>
    </recommendedName>
</protein>
<evidence type="ECO:0000259" key="1">
    <source>
        <dbReference type="Pfam" id="PF24906"/>
    </source>
</evidence>
<proteinExistence type="predicted"/>
<comment type="caution">
    <text evidence="2">The sequence shown here is derived from an EMBL/GenBank/DDBJ whole genome shotgun (WGS) entry which is preliminary data.</text>
</comment>
<evidence type="ECO:0000313" key="2">
    <source>
        <dbReference type="EMBL" id="KAF0738435.1"/>
    </source>
</evidence>
<dbReference type="PANTHER" id="PTHR31827">
    <property type="entry name" value="EMB|CAB89363.1"/>
    <property type="match status" value="1"/>
</dbReference>
<dbReference type="AlphaFoldDB" id="A0A6G0XE28"/>
<gene>
    <name evidence="2" type="ORF">Ae201684_005666</name>
</gene>
<dbReference type="Proteomes" id="UP000481153">
    <property type="component" value="Unassembled WGS sequence"/>
</dbReference>
<keyword evidence="3" id="KW-1185">Reference proteome</keyword>
<dbReference type="Pfam" id="PF24906">
    <property type="entry name" value="Zf_WRKY19"/>
    <property type="match status" value="1"/>
</dbReference>
<dbReference type="InterPro" id="IPR056866">
    <property type="entry name" value="Znf_WRKY19"/>
</dbReference>
<dbReference type="VEuPathDB" id="FungiDB:AeMF1_014645"/>
<feature type="domain" description="WRKY19-like zinc finger" evidence="1">
    <location>
        <begin position="76"/>
        <end position="99"/>
    </location>
</feature>